<evidence type="ECO:0000259" key="2">
    <source>
        <dbReference type="Pfam" id="PF06452"/>
    </source>
</evidence>
<dbReference type="SUPFAM" id="SSF49344">
    <property type="entry name" value="CBD9-like"/>
    <property type="match status" value="1"/>
</dbReference>
<feature type="chain" id="PRO_5032535685" evidence="1">
    <location>
        <begin position="22"/>
        <end position="366"/>
    </location>
</feature>
<dbReference type="GO" id="GO:0030246">
    <property type="term" value="F:carbohydrate binding"/>
    <property type="evidence" value="ECO:0007669"/>
    <property type="project" value="InterPro"/>
</dbReference>
<organism evidence="3 4">
    <name type="scientific">Duganella fentianensis</name>
    <dbReference type="NCBI Taxonomy" id="2692177"/>
    <lineage>
        <taxon>Bacteria</taxon>
        <taxon>Pseudomonadati</taxon>
        <taxon>Pseudomonadota</taxon>
        <taxon>Betaproteobacteria</taxon>
        <taxon>Burkholderiales</taxon>
        <taxon>Oxalobacteraceae</taxon>
        <taxon>Telluria group</taxon>
        <taxon>Duganella</taxon>
    </lineage>
</organism>
<keyword evidence="4" id="KW-1185">Reference proteome</keyword>
<keyword evidence="1" id="KW-0732">Signal</keyword>
<gene>
    <name evidence="3" type="ORF">GTP23_03060</name>
</gene>
<evidence type="ECO:0000313" key="4">
    <source>
        <dbReference type="Proteomes" id="UP000444316"/>
    </source>
</evidence>
<protein>
    <submittedName>
        <fullName evidence="3">Carbohydrate-binding family 9-like protein</fullName>
    </submittedName>
</protein>
<feature type="domain" description="Carbohydrate-binding" evidence="2">
    <location>
        <begin position="49"/>
        <end position="205"/>
    </location>
</feature>
<reference evidence="3" key="1">
    <citation type="submission" date="2019-12" db="EMBL/GenBank/DDBJ databases">
        <title>Novel species isolated from a subtropical stream in China.</title>
        <authorList>
            <person name="Lu H."/>
        </authorList>
    </citation>
    <scope>NUCLEOTIDE SEQUENCE [LARGE SCALE GENOMIC DNA]</scope>
    <source>
        <strain evidence="3">FT93W</strain>
    </source>
</reference>
<name>A0A845HYS0_9BURK</name>
<sequence length="366" mass="42032">MRILKPVFALCTALAGAGAYAQLAAVAHPAIAFQPRNYIAYRSTTPPQIDGLLEEADWQKAEWTEDFVDIEGSSRPVPRFRTRAKMLWDDEYLYFAVEMEEPDLWATLSERDSVIYHDNDIELFIDPEGSTHRYMELEINQHGTAWDLLLTKPYRDGARVAYTGWDMHGLKIGRQLRGTLNQPGDRDQGWTVEVAIPWRALRESHDAVLRPQAGEQWRLNFSRVEWQTSSADGRYRKLTDAATGKPLAEDNWVWSPQGVINMHYPEMWGVVQFSGHSVGGARDTWRADPAQAARWALREVYYAQRSYFTRHQRFASSLQQLGLKLAPVAAYVWPPRMDATPYQFSARLQARDRKSVLQIDHDGLLH</sequence>
<dbReference type="GO" id="GO:0004553">
    <property type="term" value="F:hydrolase activity, hydrolyzing O-glycosyl compounds"/>
    <property type="evidence" value="ECO:0007669"/>
    <property type="project" value="InterPro"/>
</dbReference>
<dbReference type="AlphaFoldDB" id="A0A845HYS0"/>
<proteinExistence type="predicted"/>
<dbReference type="Pfam" id="PF06452">
    <property type="entry name" value="CBM9_1"/>
    <property type="match status" value="1"/>
</dbReference>
<dbReference type="Gene3D" id="2.60.40.1190">
    <property type="match status" value="1"/>
</dbReference>
<comment type="caution">
    <text evidence="3">The sequence shown here is derived from an EMBL/GenBank/DDBJ whole genome shotgun (WGS) entry which is preliminary data.</text>
</comment>
<evidence type="ECO:0000256" key="1">
    <source>
        <dbReference type="SAM" id="SignalP"/>
    </source>
</evidence>
<dbReference type="PANTHER" id="PTHR35532:SF5">
    <property type="entry name" value="CARBOHYDRATE-BINDING DOMAIN-CONTAINING PROTEIN"/>
    <property type="match status" value="1"/>
</dbReference>
<dbReference type="CDD" id="cd09620">
    <property type="entry name" value="CBM9_like_3"/>
    <property type="match status" value="1"/>
</dbReference>
<dbReference type="InterPro" id="IPR010502">
    <property type="entry name" value="Carb-bd_dom_fam9"/>
</dbReference>
<dbReference type="EMBL" id="WWCL01000001">
    <property type="protein sequence ID" value="MYN44046.1"/>
    <property type="molecule type" value="Genomic_DNA"/>
</dbReference>
<evidence type="ECO:0000313" key="3">
    <source>
        <dbReference type="EMBL" id="MYN44046.1"/>
    </source>
</evidence>
<accession>A0A845HYS0</accession>
<dbReference type="Proteomes" id="UP000444316">
    <property type="component" value="Unassembled WGS sequence"/>
</dbReference>
<dbReference type="RefSeq" id="WP_161033803.1">
    <property type="nucleotide sequence ID" value="NZ_WWCL01000001.1"/>
</dbReference>
<dbReference type="GO" id="GO:0016052">
    <property type="term" value="P:carbohydrate catabolic process"/>
    <property type="evidence" value="ECO:0007669"/>
    <property type="project" value="InterPro"/>
</dbReference>
<feature type="signal peptide" evidence="1">
    <location>
        <begin position="1"/>
        <end position="21"/>
    </location>
</feature>
<dbReference type="PANTHER" id="PTHR35532">
    <property type="entry name" value="SIMILAR TO POLYHYDROXYALKANOATE DEPOLYMERASE"/>
    <property type="match status" value="1"/>
</dbReference>